<organism evidence="2 3">
    <name type="scientific">Streptococcus oriscaviae</name>
    <dbReference type="NCBI Taxonomy" id="2781599"/>
    <lineage>
        <taxon>Bacteria</taxon>
        <taxon>Bacillati</taxon>
        <taxon>Bacillota</taxon>
        <taxon>Bacilli</taxon>
        <taxon>Lactobacillales</taxon>
        <taxon>Streptococcaceae</taxon>
        <taxon>Streptococcus</taxon>
    </lineage>
</organism>
<protein>
    <submittedName>
        <fullName evidence="2">Nuclear transport factor 2 family protein</fullName>
    </submittedName>
</protein>
<gene>
    <name evidence="2" type="ORF">INT76_01795</name>
</gene>
<dbReference type="SUPFAM" id="SSF54427">
    <property type="entry name" value="NTF2-like"/>
    <property type="match status" value="1"/>
</dbReference>
<reference evidence="2 3" key="1">
    <citation type="submission" date="2021-04" db="EMBL/GenBank/DDBJ databases">
        <title>Complete genome sequence of a novel Streptococcus species.</title>
        <authorList>
            <person name="Teng J.L.L."/>
        </authorList>
    </citation>
    <scope>NUCLEOTIDE SEQUENCE [LARGE SCALE GENOMIC DNA]</scope>
    <source>
        <strain evidence="2 3">HKU75</strain>
    </source>
</reference>
<evidence type="ECO:0000313" key="2">
    <source>
        <dbReference type="EMBL" id="QUE54647.1"/>
    </source>
</evidence>
<dbReference type="EMBL" id="CP073084">
    <property type="protein sequence ID" value="QUE54647.1"/>
    <property type="molecule type" value="Genomic_DNA"/>
</dbReference>
<proteinExistence type="predicted"/>
<dbReference type="InterPro" id="IPR027843">
    <property type="entry name" value="DUF4440"/>
</dbReference>
<dbReference type="RefSeq" id="WP_212571538.1">
    <property type="nucleotide sequence ID" value="NZ_CP073084.1"/>
</dbReference>
<evidence type="ECO:0000313" key="3">
    <source>
        <dbReference type="Proteomes" id="UP000677616"/>
    </source>
</evidence>
<dbReference type="Pfam" id="PF14534">
    <property type="entry name" value="DUF4440"/>
    <property type="match status" value="1"/>
</dbReference>
<keyword evidence="3" id="KW-1185">Reference proteome</keyword>
<dbReference type="Gene3D" id="3.10.450.50">
    <property type="match status" value="1"/>
</dbReference>
<dbReference type="Proteomes" id="UP000677616">
    <property type="component" value="Chromosome"/>
</dbReference>
<accession>A0ABX7YMI6</accession>
<dbReference type="InterPro" id="IPR032710">
    <property type="entry name" value="NTF2-like_dom_sf"/>
</dbReference>
<name>A0ABX7YMI6_9STRE</name>
<feature type="domain" description="DUF4440" evidence="1">
    <location>
        <begin position="7"/>
        <end position="110"/>
    </location>
</feature>
<sequence length="128" mass="14680">MVHIVENLSEKIWQAKLANALEPVKELIADKAHFVHMGITLDKEGELEAFHSRKFIYQDVQVLDEVLEGFGQTAVLYKKLVLRAVVKGTPVENPFVVTEIFSNTEQGWQLVTECYTRIATELVDYRFL</sequence>
<evidence type="ECO:0000259" key="1">
    <source>
        <dbReference type="Pfam" id="PF14534"/>
    </source>
</evidence>